<reference evidence="1 2" key="1">
    <citation type="submission" date="2015-06" db="EMBL/GenBank/DDBJ databases">
        <title>Genome sequencing project of Bacillus galactosidilyticus PL133.</title>
        <authorList>
            <person name="Gaiero J."/>
            <person name="Nicol R."/>
            <person name="Habash M."/>
        </authorList>
    </citation>
    <scope>NUCLEOTIDE SEQUENCE [LARGE SCALE GENOMIC DNA]</scope>
    <source>
        <strain evidence="1 2">PL133</strain>
    </source>
</reference>
<dbReference type="AlphaFoldDB" id="A0A0Q9YBD0"/>
<dbReference type="Proteomes" id="UP000053881">
    <property type="component" value="Unassembled WGS sequence"/>
</dbReference>
<dbReference type="PATRIC" id="fig|217031.4.peg.2028"/>
<dbReference type="RefSeq" id="WP_057984446.1">
    <property type="nucleotide sequence ID" value="NZ_JAGGKH010000005.1"/>
</dbReference>
<evidence type="ECO:0000313" key="2">
    <source>
        <dbReference type="Proteomes" id="UP000053881"/>
    </source>
</evidence>
<dbReference type="EMBL" id="LGPB01000063">
    <property type="protein sequence ID" value="KRG14420.1"/>
    <property type="molecule type" value="Genomic_DNA"/>
</dbReference>
<comment type="caution">
    <text evidence="1">The sequence shown here is derived from an EMBL/GenBank/DDBJ whole genome shotgun (WGS) entry which is preliminary data.</text>
</comment>
<gene>
    <name evidence="1" type="ORF">ACA29_06065</name>
</gene>
<accession>A0A0Q9YBD0</accession>
<name>A0A0Q9YBD0_9BACI</name>
<evidence type="ECO:0000313" key="1">
    <source>
        <dbReference type="EMBL" id="KRG14420.1"/>
    </source>
</evidence>
<sequence length="176" mass="21017">MTYYAYFASHAPLSTEEIGYQPIRENVYASELDFTGLWFEENLDEANEKRYPFSQHVRLHYQTRCTSNYLPIEGNYRSNHTFYKKISVLLFEYILKALEDSPIVVYYISLDSQEDEEFTLVKTLHLSEIQSPEDFHINDRECLRIIRDDPILEYLEDESGFIYVKHPEYLQTQLKS</sequence>
<protein>
    <submittedName>
        <fullName evidence="1">Uncharacterized protein</fullName>
    </submittedName>
</protein>
<organism evidence="1 2">
    <name type="scientific">Lederbergia galactosidilytica</name>
    <dbReference type="NCBI Taxonomy" id="217031"/>
    <lineage>
        <taxon>Bacteria</taxon>
        <taxon>Bacillati</taxon>
        <taxon>Bacillota</taxon>
        <taxon>Bacilli</taxon>
        <taxon>Bacillales</taxon>
        <taxon>Bacillaceae</taxon>
        <taxon>Lederbergia</taxon>
    </lineage>
</organism>
<proteinExistence type="predicted"/>